<dbReference type="Gene3D" id="3.90.245.10">
    <property type="entry name" value="Ribonucleoside hydrolase-like"/>
    <property type="match status" value="1"/>
</dbReference>
<dbReference type="CDD" id="cd02650">
    <property type="entry name" value="nuc_hydro_CaPnhB"/>
    <property type="match status" value="1"/>
</dbReference>
<dbReference type="RefSeq" id="WP_122917595.1">
    <property type="nucleotide sequence ID" value="NZ_RHHQ01000007.1"/>
</dbReference>
<dbReference type="PANTHER" id="PTHR12304">
    <property type="entry name" value="INOSINE-URIDINE PREFERRING NUCLEOSIDE HYDROLASE"/>
    <property type="match status" value="1"/>
</dbReference>
<dbReference type="SUPFAM" id="SSF53590">
    <property type="entry name" value="Nucleoside hydrolase"/>
    <property type="match status" value="1"/>
</dbReference>
<protein>
    <submittedName>
        <fullName evidence="4">Nucleoside hydrolase</fullName>
    </submittedName>
</protein>
<evidence type="ECO:0000256" key="1">
    <source>
        <dbReference type="ARBA" id="ARBA00022801"/>
    </source>
</evidence>
<keyword evidence="5" id="KW-1185">Reference proteome</keyword>
<proteinExistence type="predicted"/>
<dbReference type="AlphaFoldDB" id="A0A3M8DR92"/>
<evidence type="ECO:0000259" key="3">
    <source>
        <dbReference type="Pfam" id="PF01156"/>
    </source>
</evidence>
<feature type="domain" description="Inosine/uridine-preferring nucleoside hydrolase" evidence="3">
    <location>
        <begin position="7"/>
        <end position="309"/>
    </location>
</feature>
<dbReference type="EMBL" id="RHHQ01000007">
    <property type="protein sequence ID" value="RNB90668.1"/>
    <property type="molecule type" value="Genomic_DNA"/>
</dbReference>
<dbReference type="PANTHER" id="PTHR12304:SF4">
    <property type="entry name" value="URIDINE NUCLEOSIDASE"/>
    <property type="match status" value="1"/>
</dbReference>
<dbReference type="GO" id="GO:0005829">
    <property type="term" value="C:cytosol"/>
    <property type="evidence" value="ECO:0007669"/>
    <property type="project" value="TreeGrafter"/>
</dbReference>
<comment type="caution">
    <text evidence="4">The sequence shown here is derived from an EMBL/GenBank/DDBJ whole genome shotgun (WGS) entry which is preliminary data.</text>
</comment>
<sequence>MSERKRVILDVDTGIDDALAILYLLKSKEAHVEGIIAGFGNVDAELAAENTLKIVELADCGYDVPVLVGAKGPLVRAWKGPVTHIHGANGIGNVELPKPKQAVSEEHPSVFLSRLANTYPGEITLVTVGRMTNLANALAHDPSLKEKLKEVVVMGGAIRVPGNVTPVVEANMGGDPEAAYFVVESGMPLTLVSLDVTMKTRLTLAHLDVLERIAEPDRSQIARTVRELLTFRLEAYAKSNGITDGSPLHDPLAVAVALDPTLVETEQLHVAIECKGSVSAGATIADMRAVPRVGKVLTTCHSVDAERFIKRFVAVLAGRDEEEVTWNI</sequence>
<dbReference type="InterPro" id="IPR023186">
    <property type="entry name" value="IUNH"/>
</dbReference>
<evidence type="ECO:0000313" key="5">
    <source>
        <dbReference type="Proteomes" id="UP000271031"/>
    </source>
</evidence>
<gene>
    <name evidence="4" type="ORF">EDM56_09250</name>
</gene>
<evidence type="ECO:0000313" key="4">
    <source>
        <dbReference type="EMBL" id="RNB90668.1"/>
    </source>
</evidence>
<dbReference type="GO" id="GO:0008477">
    <property type="term" value="F:purine nucleosidase activity"/>
    <property type="evidence" value="ECO:0007669"/>
    <property type="project" value="TreeGrafter"/>
</dbReference>
<name>A0A3M8DR92_9BACL</name>
<evidence type="ECO:0000256" key="2">
    <source>
        <dbReference type="ARBA" id="ARBA00023295"/>
    </source>
</evidence>
<dbReference type="InterPro" id="IPR036452">
    <property type="entry name" value="Ribo_hydro-like"/>
</dbReference>
<dbReference type="Proteomes" id="UP000271031">
    <property type="component" value="Unassembled WGS sequence"/>
</dbReference>
<keyword evidence="2" id="KW-0326">Glycosidase</keyword>
<dbReference type="InterPro" id="IPR001910">
    <property type="entry name" value="Inosine/uridine_hydrolase_dom"/>
</dbReference>
<organism evidence="4 5">
    <name type="scientific">Brevibacillus fluminis</name>
    <dbReference type="NCBI Taxonomy" id="511487"/>
    <lineage>
        <taxon>Bacteria</taxon>
        <taxon>Bacillati</taxon>
        <taxon>Bacillota</taxon>
        <taxon>Bacilli</taxon>
        <taxon>Bacillales</taxon>
        <taxon>Paenibacillaceae</taxon>
        <taxon>Brevibacillus</taxon>
    </lineage>
</organism>
<keyword evidence="1 4" id="KW-0378">Hydrolase</keyword>
<reference evidence="4 5" key="1">
    <citation type="submission" date="2018-10" db="EMBL/GenBank/DDBJ databases">
        <title>Phylogenomics of Brevibacillus.</title>
        <authorList>
            <person name="Dunlap C."/>
        </authorList>
    </citation>
    <scope>NUCLEOTIDE SEQUENCE [LARGE SCALE GENOMIC DNA]</scope>
    <source>
        <strain evidence="4 5">JCM 15716</strain>
    </source>
</reference>
<dbReference type="GO" id="GO:0006152">
    <property type="term" value="P:purine nucleoside catabolic process"/>
    <property type="evidence" value="ECO:0007669"/>
    <property type="project" value="TreeGrafter"/>
</dbReference>
<accession>A0A3M8DR92</accession>
<dbReference type="Pfam" id="PF01156">
    <property type="entry name" value="IU_nuc_hydro"/>
    <property type="match status" value="1"/>
</dbReference>
<dbReference type="OrthoDB" id="9797882at2"/>